<sequence length="842" mass="93413">MYNSMSRINSVLLPMIALFFWVFSSSVTADVSYDDKAFIIDGHRKILISGSIHYPRSTPEMWPDLIQKAKDGGLDVIQTYVFWNGHEPSPGQYYFEGRYDLVRFIKVVQQAGLYVHLRIGPYVCAEWNFGGFPVWLKYVPGIAFRTDNEPFKAAMEKFTAKIVNMMKSENLFEPQGGPIIMSQIENEYGPIEWEIHAPGKAYAKWAAEMAVGLGTGVPWIMCKQDDAPDQIIDTCNGFYCEGFRPHKASNPKMWTEAWTGWYTRFGGPAPNRPVEDLAFSVARFIQNNGSFVNYYMYHGGTNFGRTATGRFVATTYDYDAPIDEYGLLREPKWGHLRDLHRAIKLCEPALVSTYPTVSWPGNNLEVHVFKSKSACAAFLANYDTKSSATVTFGNKQYDLPPWSVSILPDCKTEVFNTARISSQSSKTKMEPLSTTALDWQSYNEETVSADDSDTLATNGLWEQVNVTRDASDYLWYLTDVNIQPDEGFLGNGQSPVLTVMSAGHALHVFINGQLSGTVYGGLENPKLTFSDNVKLRAGINKISLLSVAVGLPNVGLHFETWNAGVLGPVTLKGLNEGTRDLTNQKWSYKVGLEGEALGLHTISGSSSVEWVEGSSLAQKQPMTWYKTTLNAPEGNDPLALDMNGMGKGLIWLNGESVGRHWPGYIAKGNCNGCYYAGTFTENKCQSNCGEPSQRWYHIPRSWLKPSGNLLVVFEEWGGDPNAISLVRRRTESVCADIYEGQPSLKNLRMAASGRRDKLQSKAHLWCPPGQKISDIKFASYGLPQGTCGNFREGSCNAHKSYDALKRNCIGHQSCSVSVVPKVFGGDPCPNSAKKLSVEAICS</sequence>
<organism evidence="1 2">
    <name type="scientific">Vaccinium darrowii</name>
    <dbReference type="NCBI Taxonomy" id="229202"/>
    <lineage>
        <taxon>Eukaryota</taxon>
        <taxon>Viridiplantae</taxon>
        <taxon>Streptophyta</taxon>
        <taxon>Embryophyta</taxon>
        <taxon>Tracheophyta</taxon>
        <taxon>Spermatophyta</taxon>
        <taxon>Magnoliopsida</taxon>
        <taxon>eudicotyledons</taxon>
        <taxon>Gunneridae</taxon>
        <taxon>Pentapetalae</taxon>
        <taxon>asterids</taxon>
        <taxon>Ericales</taxon>
        <taxon>Ericaceae</taxon>
        <taxon>Vaccinioideae</taxon>
        <taxon>Vaccinieae</taxon>
        <taxon>Vaccinium</taxon>
    </lineage>
</organism>
<proteinExistence type="predicted"/>
<reference evidence="1 2" key="1">
    <citation type="journal article" date="2021" name="Hortic Res">
        <title>High-quality reference genome and annotation aids understanding of berry development for evergreen blueberry (Vaccinium darrowii).</title>
        <authorList>
            <person name="Yu J."/>
            <person name="Hulse-Kemp A.M."/>
            <person name="Babiker E."/>
            <person name="Staton M."/>
        </authorList>
    </citation>
    <scope>NUCLEOTIDE SEQUENCE [LARGE SCALE GENOMIC DNA]</scope>
    <source>
        <strain evidence="2">cv. NJ 8807/NJ 8810</strain>
        <tissue evidence="1">Young leaf</tissue>
    </source>
</reference>
<evidence type="ECO:0000313" key="1">
    <source>
        <dbReference type="EMBL" id="KAH7854729.1"/>
    </source>
</evidence>
<dbReference type="EMBL" id="CM037161">
    <property type="protein sequence ID" value="KAH7854729.1"/>
    <property type="molecule type" value="Genomic_DNA"/>
</dbReference>
<comment type="caution">
    <text evidence="1">The sequence shown here is derived from an EMBL/GenBank/DDBJ whole genome shotgun (WGS) entry which is preliminary data.</text>
</comment>
<gene>
    <name evidence="1" type="ORF">Vadar_017195</name>
</gene>
<keyword evidence="2" id="KW-1185">Reference proteome</keyword>
<name>A0ACB7YNI6_9ERIC</name>
<accession>A0ACB7YNI6</accession>
<evidence type="ECO:0000313" key="2">
    <source>
        <dbReference type="Proteomes" id="UP000828048"/>
    </source>
</evidence>
<dbReference type="Proteomes" id="UP000828048">
    <property type="component" value="Chromosome 11"/>
</dbReference>
<protein>
    <submittedName>
        <fullName evidence="1">Uncharacterized protein</fullName>
    </submittedName>
</protein>